<protein>
    <submittedName>
        <fullName evidence="2">Uncharacterized protein</fullName>
    </submittedName>
</protein>
<proteinExistence type="predicted"/>
<organism evidence="2 3">
    <name type="scientific">Lojkania enalia</name>
    <dbReference type="NCBI Taxonomy" id="147567"/>
    <lineage>
        <taxon>Eukaryota</taxon>
        <taxon>Fungi</taxon>
        <taxon>Dikarya</taxon>
        <taxon>Ascomycota</taxon>
        <taxon>Pezizomycotina</taxon>
        <taxon>Dothideomycetes</taxon>
        <taxon>Pleosporomycetidae</taxon>
        <taxon>Pleosporales</taxon>
        <taxon>Pleosporales incertae sedis</taxon>
        <taxon>Lojkania</taxon>
    </lineage>
</organism>
<feature type="region of interest" description="Disordered" evidence="1">
    <location>
        <begin position="110"/>
        <end position="138"/>
    </location>
</feature>
<feature type="region of interest" description="Disordered" evidence="1">
    <location>
        <begin position="187"/>
        <end position="210"/>
    </location>
</feature>
<comment type="caution">
    <text evidence="2">The sequence shown here is derived from an EMBL/GenBank/DDBJ whole genome shotgun (WGS) entry which is preliminary data.</text>
</comment>
<feature type="compositionally biased region" description="Polar residues" evidence="1">
    <location>
        <begin position="200"/>
        <end position="210"/>
    </location>
</feature>
<name>A0A9P4N6W8_9PLEO</name>
<feature type="compositionally biased region" description="Basic and acidic residues" evidence="1">
    <location>
        <begin position="187"/>
        <end position="199"/>
    </location>
</feature>
<feature type="compositionally biased region" description="Polar residues" evidence="1">
    <location>
        <begin position="113"/>
        <end position="122"/>
    </location>
</feature>
<gene>
    <name evidence="2" type="ORF">CC78DRAFT_546939</name>
</gene>
<evidence type="ECO:0000313" key="2">
    <source>
        <dbReference type="EMBL" id="KAF2261116.1"/>
    </source>
</evidence>
<reference evidence="3" key="1">
    <citation type="journal article" date="2020" name="Stud. Mycol.">
        <title>101 Dothideomycetes genomes: A test case for predicting lifestyles and emergence of pathogens.</title>
        <authorList>
            <person name="Haridas S."/>
            <person name="Albert R."/>
            <person name="Binder M."/>
            <person name="Bloem J."/>
            <person name="LaButti K."/>
            <person name="Salamov A."/>
            <person name="Andreopoulos B."/>
            <person name="Baker S."/>
            <person name="Barry K."/>
            <person name="Bills G."/>
            <person name="Bluhm B."/>
            <person name="Cannon C."/>
            <person name="Castanera R."/>
            <person name="Culley D."/>
            <person name="Daum C."/>
            <person name="Ezra D."/>
            <person name="Gonzalez J."/>
            <person name="Henrissat B."/>
            <person name="Kuo A."/>
            <person name="Liang C."/>
            <person name="Lipzen A."/>
            <person name="Lutzoni F."/>
            <person name="Magnuson J."/>
            <person name="Mondo S."/>
            <person name="Nolan M."/>
            <person name="Ohm R."/>
            <person name="Pangilinan J."/>
            <person name="Park H.-J."/>
            <person name="Ramirez L."/>
            <person name="Alfaro M."/>
            <person name="Sun H."/>
            <person name="Tritt A."/>
            <person name="Yoshinaga Y."/>
            <person name="Zwiers L.-H."/>
            <person name="Turgeon B."/>
            <person name="Goodwin S."/>
            <person name="Spatafora J."/>
            <person name="Crous P."/>
            <person name="Grigoriev I."/>
        </authorList>
    </citation>
    <scope>NUCLEOTIDE SEQUENCE [LARGE SCALE GENOMIC DNA]</scope>
    <source>
        <strain evidence="3">CBS 304.66</strain>
    </source>
</reference>
<sequence length="210" mass="22828">MAYGMLNPCGALYPCQVAIAVYATIKNLMHTTLHVNEPSRVILQRDRDSGDGRILRYSLQKIQLNTSRVAPEFVVPNNMGLSAKGQTSILCNVIDLDRCGILDCQHPEGDGTTGTVVPSPNEKNMRRSGSPLEDSSGVRKWQEGGTIRLLVRSRAGRVDGCNAIIICGKRQLVAMEEKVEGVAKYRDSPAELGSEKETGKVSQEVPSFGV</sequence>
<evidence type="ECO:0000313" key="3">
    <source>
        <dbReference type="Proteomes" id="UP000800093"/>
    </source>
</evidence>
<evidence type="ECO:0000256" key="1">
    <source>
        <dbReference type="SAM" id="MobiDB-lite"/>
    </source>
</evidence>
<dbReference type="Proteomes" id="UP000800093">
    <property type="component" value="Unassembled WGS sequence"/>
</dbReference>
<dbReference type="AlphaFoldDB" id="A0A9P4N6W8"/>
<dbReference type="EMBL" id="ML986664">
    <property type="protein sequence ID" value="KAF2261116.1"/>
    <property type="molecule type" value="Genomic_DNA"/>
</dbReference>
<keyword evidence="3" id="KW-1185">Reference proteome</keyword>
<accession>A0A9P4N6W8</accession>